<evidence type="ECO:0000256" key="14">
    <source>
        <dbReference type="RuleBase" id="RU368008"/>
    </source>
</evidence>
<keyword evidence="4" id="KW-0050">Antiport</keyword>
<evidence type="ECO:0000256" key="4">
    <source>
        <dbReference type="ARBA" id="ARBA00022449"/>
    </source>
</evidence>
<keyword evidence="5 12" id="KW-0812">Transmembrane</keyword>
<keyword evidence="8" id="KW-1133">Transmembrane helix</keyword>
<dbReference type="GO" id="GO:0140021">
    <property type="term" value="P:mitochondrial ADP transmembrane transport"/>
    <property type="evidence" value="ECO:0007669"/>
    <property type="project" value="InterPro"/>
</dbReference>
<gene>
    <name evidence="15" type="ORF">NYM_LOCUS29625</name>
</gene>
<evidence type="ECO:0000256" key="13">
    <source>
        <dbReference type="RuleBase" id="RU000488"/>
    </source>
</evidence>
<comment type="catalytic activity">
    <reaction evidence="11">
        <text>ADP(in) + ATP(out) = ADP(out) + ATP(in)</text>
        <dbReference type="Rhea" id="RHEA:34999"/>
        <dbReference type="ChEBI" id="CHEBI:30616"/>
        <dbReference type="ChEBI" id="CHEBI:456216"/>
    </reaction>
    <physiologicalReaction direction="left-to-right" evidence="11">
        <dbReference type="Rhea" id="RHEA:35000"/>
    </physiologicalReaction>
</comment>
<evidence type="ECO:0000256" key="11">
    <source>
        <dbReference type="ARBA" id="ARBA00024143"/>
    </source>
</evidence>
<evidence type="ECO:0000256" key="6">
    <source>
        <dbReference type="ARBA" id="ARBA00022737"/>
    </source>
</evidence>
<evidence type="ECO:0000256" key="7">
    <source>
        <dbReference type="ARBA" id="ARBA00022792"/>
    </source>
</evidence>
<comment type="similarity">
    <text evidence="2 13">Belongs to the mitochondrial carrier (TC 2.A.29) family.</text>
</comment>
<accession>A0A5K1HE96</accession>
<sequence length="64" mass="7036">MSSGEKHKFNSSIQCISYLYKEHGMRSFYGGVGANIIRGITGAGVLTIYDRLQLVLFGKKYSSG</sequence>
<evidence type="ECO:0000256" key="5">
    <source>
        <dbReference type="ARBA" id="ARBA00022692"/>
    </source>
</evidence>
<dbReference type="Pfam" id="PF00153">
    <property type="entry name" value="Mito_carr"/>
    <property type="match status" value="1"/>
</dbReference>
<dbReference type="EMBL" id="LR722030">
    <property type="protein sequence ID" value="VVW86860.1"/>
    <property type="molecule type" value="Genomic_DNA"/>
</dbReference>
<evidence type="ECO:0000256" key="3">
    <source>
        <dbReference type="ARBA" id="ARBA00022448"/>
    </source>
</evidence>
<dbReference type="PANTHER" id="PTHR45635:SF14">
    <property type="entry name" value="ADP_ATP TRANSLOCASE"/>
    <property type="match status" value="1"/>
</dbReference>
<name>A0A5K1HE96_9MAGN</name>
<dbReference type="AlphaFoldDB" id="A0A5K1HE96"/>
<feature type="repeat" description="Solcar" evidence="12">
    <location>
        <begin position="1"/>
        <end position="55"/>
    </location>
</feature>
<keyword evidence="9" id="KW-0496">Mitochondrion</keyword>
<evidence type="ECO:0000256" key="10">
    <source>
        <dbReference type="ARBA" id="ARBA00023136"/>
    </source>
</evidence>
<keyword evidence="3 13" id="KW-0813">Transport</keyword>
<keyword evidence="10 12" id="KW-0472">Membrane</keyword>
<evidence type="ECO:0000256" key="12">
    <source>
        <dbReference type="PROSITE-ProRule" id="PRU00282"/>
    </source>
</evidence>
<keyword evidence="7" id="KW-0999">Mitochondrion inner membrane</keyword>
<evidence type="ECO:0000256" key="1">
    <source>
        <dbReference type="ARBA" id="ARBA00004448"/>
    </source>
</evidence>
<dbReference type="InterPro" id="IPR018108">
    <property type="entry name" value="MCP_transmembrane"/>
</dbReference>
<proteinExistence type="inferred from homology"/>
<dbReference type="InterPro" id="IPR002113">
    <property type="entry name" value="ADT_euk_type"/>
</dbReference>
<evidence type="ECO:0000313" key="15">
    <source>
        <dbReference type="EMBL" id="VVW86860.1"/>
    </source>
</evidence>
<dbReference type="InterPro" id="IPR023395">
    <property type="entry name" value="MCP_dom_sf"/>
</dbReference>
<evidence type="ECO:0000256" key="2">
    <source>
        <dbReference type="ARBA" id="ARBA00006375"/>
    </source>
</evidence>
<reference evidence="15" key="1">
    <citation type="submission" date="2019-09" db="EMBL/GenBank/DDBJ databases">
        <authorList>
            <person name="Zhang L."/>
        </authorList>
    </citation>
    <scope>NUCLEOTIDE SEQUENCE</scope>
</reference>
<comment type="function">
    <text evidence="14">Catalyzes the exchange of ADP and ATP across the membrane.</text>
</comment>
<keyword evidence="6" id="KW-0677">Repeat</keyword>
<evidence type="ECO:0000256" key="8">
    <source>
        <dbReference type="ARBA" id="ARBA00022989"/>
    </source>
</evidence>
<dbReference type="Gene3D" id="1.50.40.10">
    <property type="entry name" value="Mitochondrial carrier domain"/>
    <property type="match status" value="1"/>
</dbReference>
<protein>
    <recommendedName>
        <fullName evidence="14">ADP/ATP translocase</fullName>
    </recommendedName>
    <alternativeName>
        <fullName evidence="14">ADP,ATP carrier protein</fullName>
    </alternativeName>
</protein>
<comment type="subcellular location">
    <subcellularLocation>
        <location evidence="14">Membrane</location>
        <topology evidence="14">Multi-pass membrane protein</topology>
    </subcellularLocation>
    <subcellularLocation>
        <location evidence="1">Mitochondrion inner membrane</location>
        <topology evidence="1">Multi-pass membrane protein</topology>
    </subcellularLocation>
</comment>
<dbReference type="PANTHER" id="PTHR45635">
    <property type="entry name" value="ADP,ATP CARRIER PROTEIN 1-RELATED-RELATED"/>
    <property type="match status" value="1"/>
</dbReference>
<dbReference type="GO" id="GO:0005743">
    <property type="term" value="C:mitochondrial inner membrane"/>
    <property type="evidence" value="ECO:0007669"/>
    <property type="project" value="UniProtKB-SubCell"/>
</dbReference>
<dbReference type="GO" id="GO:0005471">
    <property type="term" value="F:ATP:ADP antiporter activity"/>
    <property type="evidence" value="ECO:0007669"/>
    <property type="project" value="UniProtKB-UniRule"/>
</dbReference>
<organism evidence="15">
    <name type="scientific">Nymphaea colorata</name>
    <name type="common">pocket water lily</name>
    <dbReference type="NCBI Taxonomy" id="210225"/>
    <lineage>
        <taxon>Eukaryota</taxon>
        <taxon>Viridiplantae</taxon>
        <taxon>Streptophyta</taxon>
        <taxon>Embryophyta</taxon>
        <taxon>Tracheophyta</taxon>
        <taxon>Spermatophyta</taxon>
        <taxon>Magnoliopsida</taxon>
        <taxon>Nymphaeales</taxon>
        <taxon>Nymphaeaceae</taxon>
        <taxon>Nymphaea</taxon>
    </lineage>
</organism>
<evidence type="ECO:0000256" key="9">
    <source>
        <dbReference type="ARBA" id="ARBA00023128"/>
    </source>
</evidence>
<dbReference type="SUPFAM" id="SSF103506">
    <property type="entry name" value="Mitochondrial carrier"/>
    <property type="match status" value="1"/>
</dbReference>
<comment type="subunit">
    <text evidence="14">Monomer.</text>
</comment>
<dbReference type="GO" id="GO:1990544">
    <property type="term" value="P:mitochondrial ATP transmembrane transport"/>
    <property type="evidence" value="ECO:0007669"/>
    <property type="project" value="InterPro"/>
</dbReference>
<dbReference type="PROSITE" id="PS50920">
    <property type="entry name" value="SOLCAR"/>
    <property type="match status" value="1"/>
</dbReference>